<protein>
    <recommendedName>
        <fullName evidence="1">5-oxoprolinase subunit A</fullName>
        <shortName evidence="1">5-OPase subunit A</shortName>
        <ecNumber evidence="1">3.5.2.9</ecNumber>
    </recommendedName>
    <alternativeName>
        <fullName evidence="1">5-oxoprolinase (ATP-hydrolyzing) subunit A</fullName>
    </alternativeName>
</protein>
<comment type="subunit">
    <text evidence="1">Forms a complex composed of PxpA, PxpB and PxpC.</text>
</comment>
<sequence>MTIEVDINSDIGEGFGAWTMGDDEAMLDVATSVNVACGFHAGDPDIMRRIALRARERGVTIGAHPGYRDLAGFGRRQITGLNANEIENLVAYQIGALCAVASLAGHKVTHVKAHGALSNAACTDTMIANAIAAAIKAVDRNLAFMVLPLTELARAAEWIGLRPINEIYADRAYQDDAQLISRSQPGAVLHDADEIAARAIRMVTEQAIITASGKTIATSVDSICVHGDTPGAVAIAMAVRTAFAAAGVTVRPFSAA</sequence>
<organism evidence="2 3">
    <name type="scientific">Afipia carboxidovorans (strain ATCC 49405 / DSM 1227 / KCTC 32145 / OM5)</name>
    <name type="common">Oligotropha carboxidovorans</name>
    <dbReference type="NCBI Taxonomy" id="504832"/>
    <lineage>
        <taxon>Bacteria</taxon>
        <taxon>Pseudomonadati</taxon>
        <taxon>Pseudomonadota</taxon>
        <taxon>Alphaproteobacteria</taxon>
        <taxon>Hyphomicrobiales</taxon>
        <taxon>Nitrobacteraceae</taxon>
        <taxon>Afipia</taxon>
    </lineage>
</organism>
<dbReference type="RefSeq" id="WP_012563337.1">
    <property type="nucleotide sequence ID" value="NC_011386.1"/>
</dbReference>
<dbReference type="NCBIfam" id="NF003814">
    <property type="entry name" value="PRK05406.1-3"/>
    <property type="match status" value="1"/>
</dbReference>
<dbReference type="HOGENOM" id="CLU_069535_0_0_5"/>
<dbReference type="KEGG" id="ocg:OCA5_c18340"/>
<dbReference type="Gene3D" id="3.20.20.370">
    <property type="entry name" value="Glycoside hydrolase/deacetylase"/>
    <property type="match status" value="1"/>
</dbReference>
<dbReference type="EC" id="3.5.2.9" evidence="1"/>
<dbReference type="STRING" id="504832.OCA5_c18340"/>
<dbReference type="InterPro" id="IPR011330">
    <property type="entry name" value="Glyco_hydro/deAcase_b/a-brl"/>
</dbReference>
<comment type="similarity">
    <text evidence="1">Belongs to the LamB/PxpA family.</text>
</comment>
<comment type="catalytic activity">
    <reaction evidence="1">
        <text>5-oxo-L-proline + ATP + 2 H2O = L-glutamate + ADP + phosphate + H(+)</text>
        <dbReference type="Rhea" id="RHEA:10348"/>
        <dbReference type="ChEBI" id="CHEBI:15377"/>
        <dbReference type="ChEBI" id="CHEBI:15378"/>
        <dbReference type="ChEBI" id="CHEBI:29985"/>
        <dbReference type="ChEBI" id="CHEBI:30616"/>
        <dbReference type="ChEBI" id="CHEBI:43474"/>
        <dbReference type="ChEBI" id="CHEBI:58402"/>
        <dbReference type="ChEBI" id="CHEBI:456216"/>
        <dbReference type="EC" id="3.5.2.9"/>
    </reaction>
</comment>
<reference evidence="2 3" key="1">
    <citation type="journal article" date="2011" name="J. Bacteriol.">
        <title>Complete genome sequences of the chemolithoautotrophic Oligotropha carboxidovorans strains OM4 and OM5.</title>
        <authorList>
            <person name="Volland S."/>
            <person name="Rachinger M."/>
            <person name="Strittmatter A."/>
            <person name="Daniel R."/>
            <person name="Gottschalk G."/>
            <person name="Meyer O."/>
        </authorList>
    </citation>
    <scope>NUCLEOTIDE SEQUENCE [LARGE SCALE GENOMIC DNA]</scope>
    <source>
        <strain evidence="3">ATCC 49405 / DSM 1227 / KCTC 32145 / OM5</strain>
    </source>
</reference>
<keyword evidence="1" id="KW-0547">Nucleotide-binding</keyword>
<dbReference type="NCBIfam" id="NF003816">
    <property type="entry name" value="PRK05406.1-5"/>
    <property type="match status" value="1"/>
</dbReference>
<proteinExistence type="inferred from homology"/>
<name>B6JF92_AFIC5</name>
<dbReference type="PATRIC" id="fig|504832.7.peg.1957"/>
<dbReference type="GO" id="GO:0005524">
    <property type="term" value="F:ATP binding"/>
    <property type="evidence" value="ECO:0007669"/>
    <property type="project" value="UniProtKB-UniRule"/>
</dbReference>
<accession>B6JF92</accession>
<dbReference type="KEGG" id="oca:OCAR_6197"/>
<keyword evidence="1" id="KW-0378">Hydrolase</keyword>
<evidence type="ECO:0000256" key="1">
    <source>
        <dbReference type="HAMAP-Rule" id="MF_00691"/>
    </source>
</evidence>
<gene>
    <name evidence="1" type="primary">pxpA</name>
    <name evidence="2" type="ordered locus">OCA5_c18340</name>
</gene>
<dbReference type="Proteomes" id="UP000007730">
    <property type="component" value="Chromosome"/>
</dbReference>
<dbReference type="HAMAP" id="MF_00691">
    <property type="entry name" value="PxpA"/>
    <property type="match status" value="1"/>
</dbReference>
<evidence type="ECO:0000313" key="2">
    <source>
        <dbReference type="EMBL" id="AEI06547.1"/>
    </source>
</evidence>
<evidence type="ECO:0000313" key="3">
    <source>
        <dbReference type="Proteomes" id="UP000007730"/>
    </source>
</evidence>
<dbReference type="PANTHER" id="PTHR30292:SF0">
    <property type="entry name" value="5-OXOPROLINASE SUBUNIT A"/>
    <property type="match status" value="1"/>
</dbReference>
<keyword evidence="3" id="KW-1185">Reference proteome</keyword>
<dbReference type="OrthoDB" id="9773478at2"/>
<dbReference type="EMBL" id="CP002826">
    <property type="protein sequence ID" value="AEI06547.1"/>
    <property type="molecule type" value="Genomic_DNA"/>
</dbReference>
<dbReference type="Pfam" id="PF03746">
    <property type="entry name" value="LamB_YcsF"/>
    <property type="match status" value="1"/>
</dbReference>
<comment type="function">
    <text evidence="1">Catalyzes the cleavage of 5-oxoproline to form L-glutamate coupled to the hydrolysis of ATP to ADP and inorganic phosphate.</text>
</comment>
<dbReference type="PANTHER" id="PTHR30292">
    <property type="entry name" value="UNCHARACTERIZED PROTEIN YBGL-RELATED"/>
    <property type="match status" value="1"/>
</dbReference>
<dbReference type="CDD" id="cd10787">
    <property type="entry name" value="LamB_YcsF_like"/>
    <property type="match status" value="1"/>
</dbReference>
<keyword evidence="1" id="KW-0067">ATP-binding</keyword>
<dbReference type="AlphaFoldDB" id="B6JF92"/>
<dbReference type="SUPFAM" id="SSF88713">
    <property type="entry name" value="Glycoside hydrolase/deacetylase"/>
    <property type="match status" value="1"/>
</dbReference>
<dbReference type="InterPro" id="IPR005501">
    <property type="entry name" value="LamB/YcsF/PxpA-like"/>
</dbReference>
<dbReference type="eggNOG" id="COG1540">
    <property type="taxonomic scope" value="Bacteria"/>
</dbReference>
<dbReference type="GO" id="GO:0005975">
    <property type="term" value="P:carbohydrate metabolic process"/>
    <property type="evidence" value="ECO:0007669"/>
    <property type="project" value="InterPro"/>
</dbReference>
<dbReference type="GO" id="GO:0017168">
    <property type="term" value="F:5-oxoprolinase (ATP-hydrolyzing) activity"/>
    <property type="evidence" value="ECO:0007669"/>
    <property type="project" value="UniProtKB-UniRule"/>
</dbReference>